<comment type="cofactor">
    <cofactor evidence="3">
        <name>Mg(2+)</name>
        <dbReference type="ChEBI" id="CHEBI:18420"/>
    </cofactor>
    <text evidence="3">Binds 2 magnesium ions per subunit.</text>
</comment>
<reference evidence="4" key="1">
    <citation type="submission" date="2020-08" db="EMBL/GenBank/DDBJ databases">
        <authorList>
            <person name="Liu C."/>
            <person name="Sun Q."/>
        </authorList>
    </citation>
    <scope>NUCLEOTIDE SEQUENCE</scope>
    <source>
        <strain evidence="4">NSJ-65</strain>
    </source>
</reference>
<dbReference type="GO" id="GO:0046872">
    <property type="term" value="F:metal ion binding"/>
    <property type="evidence" value="ECO:0007669"/>
    <property type="project" value="UniProtKB-KW"/>
</dbReference>
<dbReference type="InterPro" id="IPR005502">
    <property type="entry name" value="Ribosyl_crysJ1"/>
</dbReference>
<evidence type="ECO:0000256" key="2">
    <source>
        <dbReference type="ARBA" id="ARBA00022801"/>
    </source>
</evidence>
<proteinExistence type="inferred from homology"/>
<feature type="binding site" evidence="3">
    <location>
        <position position="292"/>
    </location>
    <ligand>
        <name>Mg(2+)</name>
        <dbReference type="ChEBI" id="CHEBI:18420"/>
        <label>1</label>
    </ligand>
</feature>
<keyword evidence="3" id="KW-0460">Magnesium</keyword>
<dbReference type="InterPro" id="IPR050792">
    <property type="entry name" value="ADP-ribosylglycohydrolase"/>
</dbReference>
<feature type="binding site" evidence="3">
    <location>
        <position position="294"/>
    </location>
    <ligand>
        <name>Mg(2+)</name>
        <dbReference type="ChEBI" id="CHEBI:18420"/>
        <label>1</label>
    </ligand>
</feature>
<dbReference type="SUPFAM" id="SSF101478">
    <property type="entry name" value="ADP-ribosylglycohydrolase"/>
    <property type="match status" value="1"/>
</dbReference>
<dbReference type="InterPro" id="IPR036705">
    <property type="entry name" value="Ribosyl_crysJ1_sf"/>
</dbReference>
<comment type="similarity">
    <text evidence="1">Belongs to the ADP-ribosylglycohydrolase family.</text>
</comment>
<feature type="binding site" evidence="3">
    <location>
        <position position="61"/>
    </location>
    <ligand>
        <name>Mg(2+)</name>
        <dbReference type="ChEBI" id="CHEBI:18420"/>
        <label>1</label>
    </ligand>
</feature>
<protein>
    <submittedName>
        <fullName evidence="4">ADP-ribosylglycohydrolase family protein</fullName>
    </submittedName>
</protein>
<evidence type="ECO:0000256" key="3">
    <source>
        <dbReference type="PIRSR" id="PIRSR605502-1"/>
    </source>
</evidence>
<keyword evidence="5" id="KW-1185">Reference proteome</keyword>
<dbReference type="Proteomes" id="UP000597668">
    <property type="component" value="Unassembled WGS sequence"/>
</dbReference>
<evidence type="ECO:0000256" key="1">
    <source>
        <dbReference type="ARBA" id="ARBA00010702"/>
    </source>
</evidence>
<comment type="caution">
    <text evidence="4">The sequence shown here is derived from an EMBL/GenBank/DDBJ whole genome shotgun (WGS) entry which is preliminary data.</text>
</comment>
<keyword evidence="3" id="KW-0479">Metal-binding</keyword>
<dbReference type="PANTHER" id="PTHR16222:SF24">
    <property type="entry name" value="ADP-RIBOSYLHYDROLASE ARH3"/>
    <property type="match status" value="1"/>
</dbReference>
<feature type="binding site" evidence="3">
    <location>
        <position position="63"/>
    </location>
    <ligand>
        <name>Mg(2+)</name>
        <dbReference type="ChEBI" id="CHEBI:18420"/>
        <label>1</label>
    </ligand>
</feature>
<dbReference type="GO" id="GO:0016787">
    <property type="term" value="F:hydrolase activity"/>
    <property type="evidence" value="ECO:0007669"/>
    <property type="project" value="UniProtKB-KW"/>
</dbReference>
<name>A0A8J6IQ96_9FIRM</name>
<keyword evidence="2" id="KW-0378">Hydrolase</keyword>
<organism evidence="4 5">
    <name type="scientific">Neobittarella massiliensis</name>
    <name type="common">ex Bilen et al. 2018</name>
    <dbReference type="NCBI Taxonomy" id="2041842"/>
    <lineage>
        <taxon>Bacteria</taxon>
        <taxon>Bacillati</taxon>
        <taxon>Bacillota</taxon>
        <taxon>Clostridia</taxon>
        <taxon>Eubacteriales</taxon>
        <taxon>Oscillospiraceae</taxon>
        <taxon>Neobittarella (ex Bilen et al. 2018)</taxon>
    </lineage>
</organism>
<dbReference type="Pfam" id="PF03747">
    <property type="entry name" value="ADP_ribosyl_GH"/>
    <property type="match status" value="1"/>
</dbReference>
<accession>A0A8J6IQ96</accession>
<gene>
    <name evidence="4" type="ORF">H8K20_12125</name>
</gene>
<dbReference type="Gene3D" id="1.10.4080.10">
    <property type="entry name" value="ADP-ribosylation/Crystallin J1"/>
    <property type="match status" value="1"/>
</dbReference>
<evidence type="ECO:0000313" key="4">
    <source>
        <dbReference type="EMBL" id="MBC3517137.1"/>
    </source>
</evidence>
<evidence type="ECO:0000313" key="5">
    <source>
        <dbReference type="Proteomes" id="UP000597668"/>
    </source>
</evidence>
<feature type="binding site" evidence="3">
    <location>
        <position position="62"/>
    </location>
    <ligand>
        <name>Mg(2+)</name>
        <dbReference type="ChEBI" id="CHEBI:18420"/>
        <label>1</label>
    </ligand>
</feature>
<sequence length="340" mass="35358">MTRYDKILGNLIGGAMGDSMGAPTEERSTAMILRDFGGYVTEFLDSPLDTWAHGAAAGMVTDDFSLAYFTAQAIAENGGHATTEAAQKALLKWCEYPEYFDYNVGPTTRAAIEAMKGKKVEKKPGAITPAADNGKATNGAAMKIGPMGLFSGGDIDRAIDDAITVCLPTHRSDISLSGACAVAAAVAKGLDPAAGIYEMVEAGMYGARRGMELGGKVGDQAAGPSVEKRIWLAASIGMKAGGDWEKGMCEVRDIIGNGLMTVEAVPAAFGLFVSAGGDVMKTVYGGANIGGDTDTIACIAGCIAGTYAGTTGVPEHYLDLIEEKNKFDLRGLARQIEELL</sequence>
<dbReference type="EMBL" id="JACOGI010000003">
    <property type="protein sequence ID" value="MBC3517137.1"/>
    <property type="molecule type" value="Genomic_DNA"/>
</dbReference>
<dbReference type="PANTHER" id="PTHR16222">
    <property type="entry name" value="ADP-RIBOSYLGLYCOHYDROLASE"/>
    <property type="match status" value="1"/>
</dbReference>
<dbReference type="RefSeq" id="WP_186488596.1">
    <property type="nucleotide sequence ID" value="NZ_JACOGI010000003.1"/>
</dbReference>
<feature type="binding site" evidence="3">
    <location>
        <position position="295"/>
    </location>
    <ligand>
        <name>Mg(2+)</name>
        <dbReference type="ChEBI" id="CHEBI:18420"/>
        <label>1</label>
    </ligand>
</feature>
<dbReference type="AlphaFoldDB" id="A0A8J6IQ96"/>